<dbReference type="AlphaFoldDB" id="A0A9N9FX11"/>
<name>A0A9N9FX11_9GLOM</name>
<reference evidence="2" key="1">
    <citation type="submission" date="2021-06" db="EMBL/GenBank/DDBJ databases">
        <authorList>
            <person name="Kallberg Y."/>
            <person name="Tangrot J."/>
            <person name="Rosling A."/>
        </authorList>
    </citation>
    <scope>NUCLEOTIDE SEQUENCE</scope>
    <source>
        <strain evidence="2">CL551</strain>
    </source>
</reference>
<feature type="transmembrane region" description="Helical" evidence="1">
    <location>
        <begin position="160"/>
        <end position="179"/>
    </location>
</feature>
<keyword evidence="1" id="KW-0812">Transmembrane</keyword>
<dbReference type="EMBL" id="CAJVPV010004208">
    <property type="protein sequence ID" value="CAG8568725.1"/>
    <property type="molecule type" value="Genomic_DNA"/>
</dbReference>
<keyword evidence="1" id="KW-0472">Membrane</keyword>
<dbReference type="OrthoDB" id="2373685at2759"/>
<evidence type="ECO:0000256" key="1">
    <source>
        <dbReference type="SAM" id="Phobius"/>
    </source>
</evidence>
<sequence>MRPFVYVCGKQTSILRFTPLNQLSWKTLHPEYAKIIIFLEAMETQFDLNALDVLYLVVSLILPAVLIIDGTCDLELIRFSTILEAIVQEFNKFASPLLLLWIFTAASPIYIHGILEVLYTNYTSDEMGDVPFTCPASYDYEEQIVRIACIIRTSNIICMWLFAFFLALWIIAECFGLIGDDEEVSEKFSSSNREIIFRAEELEDEGSVRESEDLEKGEKA</sequence>
<feature type="transmembrane region" description="Helical" evidence="1">
    <location>
        <begin position="53"/>
        <end position="72"/>
    </location>
</feature>
<proteinExistence type="predicted"/>
<dbReference type="Proteomes" id="UP000789342">
    <property type="component" value="Unassembled WGS sequence"/>
</dbReference>
<evidence type="ECO:0000313" key="2">
    <source>
        <dbReference type="EMBL" id="CAG8568725.1"/>
    </source>
</evidence>
<accession>A0A9N9FX11</accession>
<keyword evidence="1" id="KW-1133">Transmembrane helix</keyword>
<organism evidence="2 3">
    <name type="scientific">Acaulospora morrowiae</name>
    <dbReference type="NCBI Taxonomy" id="94023"/>
    <lineage>
        <taxon>Eukaryota</taxon>
        <taxon>Fungi</taxon>
        <taxon>Fungi incertae sedis</taxon>
        <taxon>Mucoromycota</taxon>
        <taxon>Glomeromycotina</taxon>
        <taxon>Glomeromycetes</taxon>
        <taxon>Diversisporales</taxon>
        <taxon>Acaulosporaceae</taxon>
        <taxon>Acaulospora</taxon>
    </lineage>
</organism>
<keyword evidence="3" id="KW-1185">Reference proteome</keyword>
<evidence type="ECO:0000313" key="3">
    <source>
        <dbReference type="Proteomes" id="UP000789342"/>
    </source>
</evidence>
<protein>
    <submittedName>
        <fullName evidence="2">6084_t:CDS:1</fullName>
    </submittedName>
</protein>
<feature type="transmembrane region" description="Helical" evidence="1">
    <location>
        <begin position="93"/>
        <end position="115"/>
    </location>
</feature>
<comment type="caution">
    <text evidence="2">The sequence shown here is derived from an EMBL/GenBank/DDBJ whole genome shotgun (WGS) entry which is preliminary data.</text>
</comment>
<gene>
    <name evidence="2" type="ORF">AMORRO_LOCUS6363</name>
</gene>